<evidence type="ECO:0000313" key="15">
    <source>
        <dbReference type="Proteomes" id="UP000199534"/>
    </source>
</evidence>
<evidence type="ECO:0000256" key="12">
    <source>
        <dbReference type="RuleBase" id="RU003784"/>
    </source>
</evidence>
<protein>
    <recommendedName>
        <fullName evidence="10">tRNA dimethylallyltransferase</fullName>
        <ecNumber evidence="10">2.5.1.75</ecNumber>
    </recommendedName>
    <alternativeName>
        <fullName evidence="10">Dimethylallyl diphosphate:tRNA dimethylallyltransferase</fullName>
        <shortName evidence="10">DMAPP:tRNA dimethylallyltransferase</shortName>
        <shortName evidence="10">DMATase</shortName>
    </alternativeName>
    <alternativeName>
        <fullName evidence="10">Isopentenyl-diphosphate:tRNA isopentenyltransferase</fullName>
        <shortName evidence="10">IPP transferase</shortName>
        <shortName evidence="10">IPPT</shortName>
        <shortName evidence="10">IPTase</shortName>
    </alternativeName>
</protein>
<feature type="site" description="Interaction with substrate tRNA" evidence="10">
    <location>
        <position position="102"/>
    </location>
</feature>
<dbReference type="AlphaFoldDB" id="A0A1I6GSE2"/>
<dbReference type="EC" id="2.5.1.75" evidence="10"/>
<dbReference type="RefSeq" id="WP_092982167.1">
    <property type="nucleotide sequence ID" value="NZ_FOYQ01000002.1"/>
</dbReference>
<evidence type="ECO:0000256" key="13">
    <source>
        <dbReference type="RuleBase" id="RU003785"/>
    </source>
</evidence>
<dbReference type="EMBL" id="FOYQ01000002">
    <property type="protein sequence ID" value="SFR45155.1"/>
    <property type="molecule type" value="Genomic_DNA"/>
</dbReference>
<feature type="binding site" evidence="10">
    <location>
        <begin position="13"/>
        <end position="18"/>
    </location>
    <ligand>
        <name>substrate</name>
    </ligand>
</feature>
<evidence type="ECO:0000313" key="14">
    <source>
        <dbReference type="EMBL" id="SFR45155.1"/>
    </source>
</evidence>
<dbReference type="NCBIfam" id="TIGR00174">
    <property type="entry name" value="miaA"/>
    <property type="match status" value="1"/>
</dbReference>
<dbReference type="SUPFAM" id="SSF52540">
    <property type="entry name" value="P-loop containing nucleoside triphosphate hydrolases"/>
    <property type="match status" value="2"/>
</dbReference>
<dbReference type="HAMAP" id="MF_00185">
    <property type="entry name" value="IPP_trans"/>
    <property type="match status" value="1"/>
</dbReference>
<comment type="caution">
    <text evidence="10">Lacks conserved residue(s) required for the propagation of feature annotation.</text>
</comment>
<evidence type="ECO:0000256" key="3">
    <source>
        <dbReference type="ARBA" id="ARBA00005842"/>
    </source>
</evidence>
<evidence type="ECO:0000256" key="5">
    <source>
        <dbReference type="ARBA" id="ARBA00022694"/>
    </source>
</evidence>
<dbReference type="Gene3D" id="3.40.50.300">
    <property type="entry name" value="P-loop containing nucleotide triphosphate hydrolases"/>
    <property type="match status" value="1"/>
</dbReference>
<comment type="function">
    <text evidence="2 10 12">Catalyzes the transfer of a dimethylallyl group onto the adenine at position 37 in tRNAs that read codons beginning with uridine, leading to the formation of N6-(dimethylallyl)adenosine (i(6)A).</text>
</comment>
<dbReference type="GO" id="GO:0052381">
    <property type="term" value="F:tRNA dimethylallyltransferase activity"/>
    <property type="evidence" value="ECO:0007669"/>
    <property type="project" value="UniProtKB-UniRule"/>
</dbReference>
<dbReference type="PANTHER" id="PTHR11088:SF60">
    <property type="entry name" value="TRNA DIMETHYLALLYLTRANSFERASE"/>
    <property type="match status" value="1"/>
</dbReference>
<keyword evidence="5 10" id="KW-0819">tRNA processing</keyword>
<dbReference type="GO" id="GO:0006400">
    <property type="term" value="P:tRNA modification"/>
    <property type="evidence" value="ECO:0007669"/>
    <property type="project" value="TreeGrafter"/>
</dbReference>
<dbReference type="InterPro" id="IPR039657">
    <property type="entry name" value="Dimethylallyltransferase"/>
</dbReference>
<gene>
    <name evidence="10" type="primary">miaA</name>
    <name evidence="14" type="ORF">SAMN04490243_1672</name>
</gene>
<organism evidence="14 15">
    <name type="scientific">Robiginitalea myxolifaciens</name>
    <dbReference type="NCBI Taxonomy" id="400055"/>
    <lineage>
        <taxon>Bacteria</taxon>
        <taxon>Pseudomonadati</taxon>
        <taxon>Bacteroidota</taxon>
        <taxon>Flavobacteriia</taxon>
        <taxon>Flavobacteriales</taxon>
        <taxon>Flavobacteriaceae</taxon>
        <taxon>Robiginitalea</taxon>
    </lineage>
</organism>
<dbReference type="GO" id="GO:0005524">
    <property type="term" value="F:ATP binding"/>
    <property type="evidence" value="ECO:0007669"/>
    <property type="project" value="UniProtKB-UniRule"/>
</dbReference>
<dbReference type="STRING" id="400055.SAMN04490243_1672"/>
<dbReference type="InterPro" id="IPR018022">
    <property type="entry name" value="IPT"/>
</dbReference>
<dbReference type="Gene3D" id="1.10.20.140">
    <property type="match status" value="1"/>
</dbReference>
<dbReference type="Proteomes" id="UP000199534">
    <property type="component" value="Unassembled WGS sequence"/>
</dbReference>
<evidence type="ECO:0000256" key="11">
    <source>
        <dbReference type="RuleBase" id="RU003783"/>
    </source>
</evidence>
<evidence type="ECO:0000256" key="4">
    <source>
        <dbReference type="ARBA" id="ARBA00022679"/>
    </source>
</evidence>
<evidence type="ECO:0000256" key="10">
    <source>
        <dbReference type="HAMAP-Rule" id="MF_00185"/>
    </source>
</evidence>
<feature type="region of interest" description="Interaction with substrate tRNA" evidence="10">
    <location>
        <begin position="36"/>
        <end position="39"/>
    </location>
</feature>
<reference evidence="14 15" key="1">
    <citation type="submission" date="2016-10" db="EMBL/GenBank/DDBJ databases">
        <authorList>
            <person name="de Groot N.N."/>
        </authorList>
    </citation>
    <scope>NUCLEOTIDE SEQUENCE [LARGE SCALE GENOMIC DNA]</scope>
    <source>
        <strain evidence="14 15">DSM 21019</strain>
    </source>
</reference>
<dbReference type="PANTHER" id="PTHR11088">
    <property type="entry name" value="TRNA DIMETHYLALLYLTRANSFERASE"/>
    <property type="match status" value="1"/>
</dbReference>
<keyword evidence="6 10" id="KW-0547">Nucleotide-binding</keyword>
<sequence>MKDKIVISVNGPTAVGKTTWAIELARHFHTEIVSFDSRQFYREIPIGTAAPTKEELKQAKHHFIGHKSVTESYSAGDYQTDAQQLLRSLFSQYDIVIMVGGSGMYLDAVTEGLDEFPEIRAGLREELEEGFRKSGLSFLQEELKRVDPVTYRRVDQQNPRRLLRALEVSLSSGKPYSSYLGKRKTPDFFTHLPIQITIDRELLYERIDARAEQMVAEGLIEEARSVYHLRHLPALQTVGYQELFHHFDGKWDQDTAVAEIAKNSRRYAKRQLTWLRKKQISLQFNAAMSKSEAIQAIAQLISKNQTNSK</sequence>
<evidence type="ECO:0000256" key="2">
    <source>
        <dbReference type="ARBA" id="ARBA00003213"/>
    </source>
</evidence>
<feature type="site" description="Interaction with substrate tRNA" evidence="10">
    <location>
        <position position="124"/>
    </location>
</feature>
<evidence type="ECO:0000256" key="8">
    <source>
        <dbReference type="ARBA" id="ARBA00022842"/>
    </source>
</evidence>
<accession>A0A1I6GSE2</accession>
<keyword evidence="8 10" id="KW-0460">Magnesium</keyword>
<dbReference type="OrthoDB" id="9776390at2"/>
<comment type="catalytic activity">
    <reaction evidence="9 10 11">
        <text>adenosine(37) in tRNA + dimethylallyl diphosphate = N(6)-dimethylallyladenosine(37) in tRNA + diphosphate</text>
        <dbReference type="Rhea" id="RHEA:26482"/>
        <dbReference type="Rhea" id="RHEA-COMP:10162"/>
        <dbReference type="Rhea" id="RHEA-COMP:10375"/>
        <dbReference type="ChEBI" id="CHEBI:33019"/>
        <dbReference type="ChEBI" id="CHEBI:57623"/>
        <dbReference type="ChEBI" id="CHEBI:74411"/>
        <dbReference type="ChEBI" id="CHEBI:74415"/>
        <dbReference type="EC" id="2.5.1.75"/>
    </reaction>
</comment>
<dbReference type="InterPro" id="IPR027417">
    <property type="entry name" value="P-loop_NTPase"/>
</dbReference>
<comment type="cofactor">
    <cofactor evidence="1 10">
        <name>Mg(2+)</name>
        <dbReference type="ChEBI" id="CHEBI:18420"/>
    </cofactor>
</comment>
<evidence type="ECO:0000256" key="1">
    <source>
        <dbReference type="ARBA" id="ARBA00001946"/>
    </source>
</evidence>
<proteinExistence type="inferred from homology"/>
<comment type="similarity">
    <text evidence="3 10 13">Belongs to the IPP transferase family.</text>
</comment>
<evidence type="ECO:0000256" key="9">
    <source>
        <dbReference type="ARBA" id="ARBA00049563"/>
    </source>
</evidence>
<comment type="subunit">
    <text evidence="10">Monomer.</text>
</comment>
<keyword evidence="7 10" id="KW-0067">ATP-binding</keyword>
<evidence type="ECO:0000256" key="7">
    <source>
        <dbReference type="ARBA" id="ARBA00022840"/>
    </source>
</evidence>
<keyword evidence="15" id="KW-1185">Reference proteome</keyword>
<name>A0A1I6GSE2_9FLAO</name>
<keyword evidence="4 10" id="KW-0808">Transferase</keyword>
<dbReference type="Pfam" id="PF01715">
    <property type="entry name" value="IPPT"/>
    <property type="match status" value="1"/>
</dbReference>
<feature type="binding site" evidence="10">
    <location>
        <begin position="11"/>
        <end position="18"/>
    </location>
    <ligand>
        <name>ATP</name>
        <dbReference type="ChEBI" id="CHEBI:30616"/>
    </ligand>
</feature>
<evidence type="ECO:0000256" key="6">
    <source>
        <dbReference type="ARBA" id="ARBA00022741"/>
    </source>
</evidence>